<feature type="transmembrane region" description="Helical" evidence="11">
    <location>
        <begin position="101"/>
        <end position="121"/>
    </location>
</feature>
<comment type="similarity">
    <text evidence="2">Belongs to the CDP-alcohol phosphatidyltransferase class-I family.</text>
</comment>
<dbReference type="InterPro" id="IPR004570">
    <property type="entry name" value="Phosphatidylglycerol_P_synth"/>
</dbReference>
<dbReference type="InterPro" id="IPR048254">
    <property type="entry name" value="CDP_ALCOHOL_P_TRANSF_CS"/>
</dbReference>
<evidence type="ECO:0000256" key="7">
    <source>
        <dbReference type="ARBA" id="ARBA00023098"/>
    </source>
</evidence>
<sequence length="171" mass="18687">MLFRAGSYLPALCVFVFAFFTDLLDGYLARSHGWVTDVGKLLDPLADKFMTLAALVCIYLGKNKPIYLVLFLLMAIKELLMVIGGVFLAKHKVVVMAAWPGKIATGLFALGVMLSLLSFLSVQVEPFNLVVLGLATLMSYFALVYYAATQLPHAFSGRAKDEDGTDGHTED</sequence>
<evidence type="ECO:0000256" key="4">
    <source>
        <dbReference type="ARBA" id="ARBA00022679"/>
    </source>
</evidence>
<protein>
    <submittedName>
        <fullName evidence="12">CDP-diacylglycerol--glycerol-3-phosphate 3-phosphatidyltransferase</fullName>
        <ecNumber evidence="12">2.7.8.5</ecNumber>
    </submittedName>
</protein>
<dbReference type="InterPro" id="IPR000462">
    <property type="entry name" value="CDP-OH_P_trans"/>
</dbReference>
<evidence type="ECO:0000256" key="6">
    <source>
        <dbReference type="ARBA" id="ARBA00022989"/>
    </source>
</evidence>
<dbReference type="PANTHER" id="PTHR14269:SF11">
    <property type="entry name" value="CDP-DIACYLGLYCEROL--GLYCEROL-3-PHOSPHATE 3-PHOSPHATIDYLTRANSFERASE"/>
    <property type="match status" value="1"/>
</dbReference>
<keyword evidence="10" id="KW-1208">Phospholipid metabolism</keyword>
<keyword evidence="5 11" id="KW-0812">Transmembrane</keyword>
<dbReference type="GO" id="GO:0046474">
    <property type="term" value="P:glycerophospholipid biosynthetic process"/>
    <property type="evidence" value="ECO:0007669"/>
    <property type="project" value="TreeGrafter"/>
</dbReference>
<keyword evidence="7" id="KW-0443">Lipid metabolism</keyword>
<keyword evidence="9" id="KW-0594">Phospholipid biosynthesis</keyword>
<keyword evidence="8 11" id="KW-0472">Membrane</keyword>
<keyword evidence="6 11" id="KW-1133">Transmembrane helix</keyword>
<organism evidence="12">
    <name type="scientific">bioreactor metagenome</name>
    <dbReference type="NCBI Taxonomy" id="1076179"/>
    <lineage>
        <taxon>unclassified sequences</taxon>
        <taxon>metagenomes</taxon>
        <taxon>ecological metagenomes</taxon>
    </lineage>
</organism>
<evidence type="ECO:0000256" key="2">
    <source>
        <dbReference type="ARBA" id="ARBA00010441"/>
    </source>
</evidence>
<evidence type="ECO:0000256" key="1">
    <source>
        <dbReference type="ARBA" id="ARBA00004141"/>
    </source>
</evidence>
<name>A0A645H4E8_9ZZZZ</name>
<dbReference type="PIRSF" id="PIRSF000847">
    <property type="entry name" value="Phos_ph_gly_syn"/>
    <property type="match status" value="1"/>
</dbReference>
<dbReference type="EC" id="2.7.8.5" evidence="12"/>
<evidence type="ECO:0000256" key="8">
    <source>
        <dbReference type="ARBA" id="ARBA00023136"/>
    </source>
</evidence>
<keyword evidence="3" id="KW-0444">Lipid biosynthesis</keyword>
<dbReference type="Pfam" id="PF01066">
    <property type="entry name" value="CDP-OH_P_transf"/>
    <property type="match status" value="1"/>
</dbReference>
<proteinExistence type="inferred from homology"/>
<feature type="transmembrane region" description="Helical" evidence="11">
    <location>
        <begin position="127"/>
        <end position="148"/>
    </location>
</feature>
<dbReference type="AlphaFoldDB" id="A0A645H4E8"/>
<dbReference type="Gene3D" id="1.20.120.1760">
    <property type="match status" value="1"/>
</dbReference>
<feature type="transmembrane region" description="Helical" evidence="11">
    <location>
        <begin position="67"/>
        <end position="89"/>
    </location>
</feature>
<evidence type="ECO:0000256" key="5">
    <source>
        <dbReference type="ARBA" id="ARBA00022692"/>
    </source>
</evidence>
<dbReference type="InterPro" id="IPR050324">
    <property type="entry name" value="CDP-alcohol_PTase-I"/>
</dbReference>
<dbReference type="PANTHER" id="PTHR14269">
    <property type="entry name" value="CDP-DIACYLGLYCEROL--GLYCEROL-3-PHOSPHATE 3-PHOSPHATIDYLTRANSFERASE-RELATED"/>
    <property type="match status" value="1"/>
</dbReference>
<keyword evidence="4 12" id="KW-0808">Transferase</keyword>
<evidence type="ECO:0000256" key="11">
    <source>
        <dbReference type="SAM" id="Phobius"/>
    </source>
</evidence>
<dbReference type="GO" id="GO:0008444">
    <property type="term" value="F:CDP-diacylglycerol-glycerol-3-phosphate 3-phosphatidyltransferase activity"/>
    <property type="evidence" value="ECO:0007669"/>
    <property type="project" value="UniProtKB-EC"/>
</dbReference>
<comment type="caution">
    <text evidence="12">The sequence shown here is derived from an EMBL/GenBank/DDBJ whole genome shotgun (WGS) entry which is preliminary data.</text>
</comment>
<dbReference type="InterPro" id="IPR043130">
    <property type="entry name" value="CDP-OH_PTrfase_TM_dom"/>
</dbReference>
<reference evidence="12" key="1">
    <citation type="submission" date="2019-08" db="EMBL/GenBank/DDBJ databases">
        <authorList>
            <person name="Kucharzyk K."/>
            <person name="Murdoch R.W."/>
            <person name="Higgins S."/>
            <person name="Loffler F."/>
        </authorList>
    </citation>
    <scope>NUCLEOTIDE SEQUENCE</scope>
</reference>
<dbReference type="EMBL" id="VSSQ01085840">
    <property type="protein sequence ID" value="MPN33366.1"/>
    <property type="molecule type" value="Genomic_DNA"/>
</dbReference>
<comment type="subcellular location">
    <subcellularLocation>
        <location evidence="1">Membrane</location>
        <topology evidence="1">Multi-pass membrane protein</topology>
    </subcellularLocation>
</comment>
<evidence type="ECO:0000313" key="12">
    <source>
        <dbReference type="EMBL" id="MPN33366.1"/>
    </source>
</evidence>
<evidence type="ECO:0000256" key="10">
    <source>
        <dbReference type="ARBA" id="ARBA00023264"/>
    </source>
</evidence>
<accession>A0A645H4E8</accession>
<evidence type="ECO:0000256" key="9">
    <source>
        <dbReference type="ARBA" id="ARBA00023209"/>
    </source>
</evidence>
<feature type="transmembrane region" description="Helical" evidence="11">
    <location>
        <begin position="6"/>
        <end position="24"/>
    </location>
</feature>
<feature type="transmembrane region" description="Helical" evidence="11">
    <location>
        <begin position="45"/>
        <end position="61"/>
    </location>
</feature>
<dbReference type="GO" id="GO:0016020">
    <property type="term" value="C:membrane"/>
    <property type="evidence" value="ECO:0007669"/>
    <property type="project" value="UniProtKB-SubCell"/>
</dbReference>
<dbReference type="PROSITE" id="PS00379">
    <property type="entry name" value="CDP_ALCOHOL_P_TRANSF"/>
    <property type="match status" value="1"/>
</dbReference>
<gene>
    <name evidence="12" type="primary">pgsA_44</name>
    <name evidence="12" type="ORF">SDC9_180852</name>
</gene>
<evidence type="ECO:0000256" key="3">
    <source>
        <dbReference type="ARBA" id="ARBA00022516"/>
    </source>
</evidence>